<sequence length="525" mass="54594">ATPGVAPAGAPAAGRAGVFAPGATLADAYAAARPDPSATAVTWRDTSLTHAELDAAATRLARTLTAAGVGPESRVAVALPRSAALVVALLAVVRAGGCYVPLDLDAPAARLSFILDDATPACLLTEPGTLAGLPGTSVPIVLLDDGPAGAMEGGLDGGLDGGPDGGLGAGSASAGAGNTAYVIYTSGSTGPPKGVEVTHRNVLSLFASARELFDVDRTDVWTMFHSAAFDFSVWEMWGALLHGGRLVVVDREVARDPRRFLDLLQRERVTVLGQTPSAFYPLAEATRGELALRYVVFGGEALDPARLASWQRRHPAARLVNMYGITETCVHVTFRELTPEDTGGGSASVIGGPLPGLGVHLLDRDLRPVPPGETGEVYVAGDQLARGYLGRPSLTAARFVADPFTPGGRLYRSGDLARRTPDGDLVHLGRADQQVKVRGHRVELGEIETALLELDGVAGAAAAVREDRRGRRRLVAYVVARPGARIDVGAARSHLSRLLPPYAVPAVVVPLPALPLTVNGKLDRD</sequence>
<dbReference type="EMBL" id="SMLD01000367">
    <property type="protein sequence ID" value="TDE18884.1"/>
    <property type="molecule type" value="Genomic_DNA"/>
</dbReference>
<dbReference type="PANTHER" id="PTHR45527">
    <property type="entry name" value="NONRIBOSOMAL PEPTIDE SYNTHETASE"/>
    <property type="match status" value="1"/>
</dbReference>
<feature type="non-terminal residue" evidence="3">
    <location>
        <position position="525"/>
    </location>
</feature>
<proteinExistence type="predicted"/>
<dbReference type="FunFam" id="3.40.50.980:FF:000002">
    <property type="entry name" value="Enterobactin synthetase component F"/>
    <property type="match status" value="1"/>
</dbReference>
<evidence type="ECO:0000259" key="2">
    <source>
        <dbReference type="Pfam" id="PF13193"/>
    </source>
</evidence>
<dbReference type="InterPro" id="IPR010071">
    <property type="entry name" value="AA_adenyl_dom"/>
</dbReference>
<dbReference type="GO" id="GO:0044550">
    <property type="term" value="P:secondary metabolite biosynthetic process"/>
    <property type="evidence" value="ECO:0007669"/>
    <property type="project" value="TreeGrafter"/>
</dbReference>
<dbReference type="Proteomes" id="UP000295136">
    <property type="component" value="Unassembled WGS sequence"/>
</dbReference>
<dbReference type="Gene3D" id="3.40.50.12780">
    <property type="entry name" value="N-terminal domain of ligase-like"/>
    <property type="match status" value="1"/>
</dbReference>
<evidence type="ECO:0000313" key="3">
    <source>
        <dbReference type="EMBL" id="TDE18884.1"/>
    </source>
</evidence>
<dbReference type="FunFam" id="3.40.50.980:FF:000001">
    <property type="entry name" value="Non-ribosomal peptide synthetase"/>
    <property type="match status" value="1"/>
</dbReference>
<dbReference type="AlphaFoldDB" id="A0A4R5E137"/>
<dbReference type="PROSITE" id="PS00455">
    <property type="entry name" value="AMP_BINDING"/>
    <property type="match status" value="1"/>
</dbReference>
<dbReference type="InterPro" id="IPR000873">
    <property type="entry name" value="AMP-dep_synth/lig_dom"/>
</dbReference>
<dbReference type="GO" id="GO:0043041">
    <property type="term" value="P:amino acid activation for nonribosomal peptide biosynthetic process"/>
    <property type="evidence" value="ECO:0007669"/>
    <property type="project" value="TreeGrafter"/>
</dbReference>
<dbReference type="NCBIfam" id="TIGR01733">
    <property type="entry name" value="AA-adenyl-dom"/>
    <property type="match status" value="1"/>
</dbReference>
<dbReference type="InterPro" id="IPR042099">
    <property type="entry name" value="ANL_N_sf"/>
</dbReference>
<comment type="caution">
    <text evidence="3">The sequence shown here is derived from an EMBL/GenBank/DDBJ whole genome shotgun (WGS) entry which is preliminary data.</text>
</comment>
<dbReference type="InterPro" id="IPR020845">
    <property type="entry name" value="AMP-binding_CS"/>
</dbReference>
<accession>A0A4R5E137</accession>
<evidence type="ECO:0000259" key="1">
    <source>
        <dbReference type="Pfam" id="PF00501"/>
    </source>
</evidence>
<protein>
    <submittedName>
        <fullName evidence="3">Amino acid adenylation domain-containing protein</fullName>
    </submittedName>
</protein>
<dbReference type="CDD" id="cd17643">
    <property type="entry name" value="A_NRPS_Cytc1-like"/>
    <property type="match status" value="1"/>
</dbReference>
<dbReference type="GO" id="GO:0005829">
    <property type="term" value="C:cytosol"/>
    <property type="evidence" value="ECO:0007669"/>
    <property type="project" value="TreeGrafter"/>
</dbReference>
<evidence type="ECO:0000313" key="4">
    <source>
        <dbReference type="Proteomes" id="UP000295136"/>
    </source>
</evidence>
<dbReference type="FunFam" id="3.40.50.12780:FF:000012">
    <property type="entry name" value="Non-ribosomal peptide synthetase"/>
    <property type="match status" value="1"/>
</dbReference>
<feature type="domain" description="AMP-dependent synthetase/ligase" evidence="1">
    <location>
        <begin position="31"/>
        <end position="389"/>
    </location>
</feature>
<dbReference type="RefSeq" id="WP_132642073.1">
    <property type="nucleotide sequence ID" value="NZ_SMLD01000367.1"/>
</dbReference>
<dbReference type="SUPFAM" id="SSF56801">
    <property type="entry name" value="Acetyl-CoA synthetase-like"/>
    <property type="match status" value="1"/>
</dbReference>
<dbReference type="Pfam" id="PF00501">
    <property type="entry name" value="AMP-binding"/>
    <property type="match status" value="1"/>
</dbReference>
<name>A0A4R5E137_9ACTN</name>
<organism evidence="3 4">
    <name type="scientific">Nonomuraea mesophila</name>
    <dbReference type="NCBI Taxonomy" id="2530382"/>
    <lineage>
        <taxon>Bacteria</taxon>
        <taxon>Bacillati</taxon>
        <taxon>Actinomycetota</taxon>
        <taxon>Actinomycetes</taxon>
        <taxon>Streptosporangiales</taxon>
        <taxon>Streptosporangiaceae</taxon>
        <taxon>Nonomuraea</taxon>
    </lineage>
</organism>
<dbReference type="Gene3D" id="3.30.300.30">
    <property type="match status" value="1"/>
</dbReference>
<feature type="non-terminal residue" evidence="3">
    <location>
        <position position="1"/>
    </location>
</feature>
<reference evidence="3 4" key="1">
    <citation type="submission" date="2019-03" db="EMBL/GenBank/DDBJ databases">
        <title>Draft genome sequences of novel Actinobacteria.</title>
        <authorList>
            <person name="Sahin N."/>
            <person name="Ay H."/>
            <person name="Saygin H."/>
        </authorList>
    </citation>
    <scope>NUCLEOTIDE SEQUENCE [LARGE SCALE GENOMIC DNA]</scope>
    <source>
        <strain evidence="3 4">6K102</strain>
    </source>
</reference>
<dbReference type="GO" id="GO:0031177">
    <property type="term" value="F:phosphopantetheine binding"/>
    <property type="evidence" value="ECO:0007669"/>
    <property type="project" value="TreeGrafter"/>
</dbReference>
<dbReference type="PANTHER" id="PTHR45527:SF1">
    <property type="entry name" value="FATTY ACID SYNTHASE"/>
    <property type="match status" value="1"/>
</dbReference>
<keyword evidence="4" id="KW-1185">Reference proteome</keyword>
<feature type="domain" description="AMP-binding enzyme C-terminal" evidence="2">
    <location>
        <begin position="446"/>
        <end position="521"/>
    </location>
</feature>
<dbReference type="InterPro" id="IPR045851">
    <property type="entry name" value="AMP-bd_C_sf"/>
</dbReference>
<dbReference type="Pfam" id="PF13193">
    <property type="entry name" value="AMP-binding_C"/>
    <property type="match status" value="1"/>
</dbReference>
<gene>
    <name evidence="3" type="ORF">E1295_48065</name>
</gene>
<dbReference type="InterPro" id="IPR025110">
    <property type="entry name" value="AMP-bd_C"/>
</dbReference>